<evidence type="ECO:0000313" key="9">
    <source>
        <dbReference type="EMBL" id="KAI0307734.1"/>
    </source>
</evidence>
<evidence type="ECO:0000256" key="1">
    <source>
        <dbReference type="ARBA" id="ARBA00004443"/>
    </source>
</evidence>
<gene>
    <name evidence="9" type="ORF">B0F90DRAFT_1676741</name>
</gene>
<dbReference type="Pfam" id="PF04716">
    <property type="entry name" value="ETC_C1_NDUFA5"/>
    <property type="match status" value="1"/>
</dbReference>
<keyword evidence="4" id="KW-0679">Respiratory chain</keyword>
<dbReference type="InterPro" id="IPR006806">
    <property type="entry name" value="NDUFA5"/>
</dbReference>
<comment type="subcellular location">
    <subcellularLocation>
        <location evidence="1">Mitochondrion inner membrane</location>
        <topology evidence="1">Peripheral membrane protein</topology>
        <orientation evidence="1">Matrix side</orientation>
    </subcellularLocation>
</comment>
<evidence type="ECO:0000256" key="7">
    <source>
        <dbReference type="ARBA" id="ARBA00023128"/>
    </source>
</evidence>
<keyword evidence="5" id="KW-0999">Mitochondrion inner membrane</keyword>
<dbReference type="AlphaFoldDB" id="A0AAD4MD84"/>
<dbReference type="EMBL" id="WTXG01000001">
    <property type="protein sequence ID" value="KAI0307734.1"/>
    <property type="molecule type" value="Genomic_DNA"/>
</dbReference>
<evidence type="ECO:0000256" key="3">
    <source>
        <dbReference type="ARBA" id="ARBA00022448"/>
    </source>
</evidence>
<comment type="similarity">
    <text evidence="2">Belongs to the complex I NDUFA5 subunit family.</text>
</comment>
<keyword evidence="6" id="KW-0249">Electron transport</keyword>
<dbReference type="PANTHER" id="PTHR12653">
    <property type="entry name" value="NADH-UBIQUINONE OXIDOREDUCTASE 13 KD-B SUBUNIT"/>
    <property type="match status" value="1"/>
</dbReference>
<evidence type="ECO:0000256" key="4">
    <source>
        <dbReference type="ARBA" id="ARBA00022660"/>
    </source>
</evidence>
<keyword evidence="7" id="KW-0496">Mitochondrion</keyword>
<reference evidence="9" key="1">
    <citation type="journal article" date="2022" name="New Phytol.">
        <title>Evolutionary transition to the ectomycorrhizal habit in the genomes of a hyperdiverse lineage of mushroom-forming fungi.</title>
        <authorList>
            <person name="Looney B."/>
            <person name="Miyauchi S."/>
            <person name="Morin E."/>
            <person name="Drula E."/>
            <person name="Courty P.E."/>
            <person name="Kohler A."/>
            <person name="Kuo A."/>
            <person name="LaButti K."/>
            <person name="Pangilinan J."/>
            <person name="Lipzen A."/>
            <person name="Riley R."/>
            <person name="Andreopoulos W."/>
            <person name="He G."/>
            <person name="Johnson J."/>
            <person name="Nolan M."/>
            <person name="Tritt A."/>
            <person name="Barry K.W."/>
            <person name="Grigoriev I.V."/>
            <person name="Nagy L.G."/>
            <person name="Hibbett D."/>
            <person name="Henrissat B."/>
            <person name="Matheny P.B."/>
            <person name="Labbe J."/>
            <person name="Martin F.M."/>
        </authorList>
    </citation>
    <scope>NUCLEOTIDE SEQUENCE</scope>
    <source>
        <strain evidence="9">BPL690</strain>
    </source>
</reference>
<evidence type="ECO:0000256" key="2">
    <source>
        <dbReference type="ARBA" id="ARBA00010261"/>
    </source>
</evidence>
<evidence type="ECO:0000313" key="10">
    <source>
        <dbReference type="Proteomes" id="UP001203297"/>
    </source>
</evidence>
<evidence type="ECO:0000256" key="8">
    <source>
        <dbReference type="ARBA" id="ARBA00023136"/>
    </source>
</evidence>
<keyword evidence="3" id="KW-0813">Transport</keyword>
<keyword evidence="8" id="KW-0472">Membrane</keyword>
<dbReference type="PANTHER" id="PTHR12653:SF0">
    <property type="entry name" value="NADH DEHYDROGENASE [UBIQUINONE] 1 ALPHA SUBCOMPLEX SUBUNIT 5"/>
    <property type="match status" value="1"/>
</dbReference>
<protein>
    <submittedName>
        <fullName evidence="9">Ndufa5, NADH-ubiquinone oxidoreductase subunit</fullName>
    </submittedName>
</protein>
<evidence type="ECO:0000256" key="5">
    <source>
        <dbReference type="ARBA" id="ARBA00022792"/>
    </source>
</evidence>
<organism evidence="9 10">
    <name type="scientific">Multifurca ochricompacta</name>
    <dbReference type="NCBI Taxonomy" id="376703"/>
    <lineage>
        <taxon>Eukaryota</taxon>
        <taxon>Fungi</taxon>
        <taxon>Dikarya</taxon>
        <taxon>Basidiomycota</taxon>
        <taxon>Agaricomycotina</taxon>
        <taxon>Agaricomycetes</taxon>
        <taxon>Russulales</taxon>
        <taxon>Russulaceae</taxon>
        <taxon>Multifurca</taxon>
    </lineage>
</organism>
<comment type="caution">
    <text evidence="9">The sequence shown here is derived from an EMBL/GenBank/DDBJ whole genome shotgun (WGS) entry which is preliminary data.</text>
</comment>
<dbReference type="Proteomes" id="UP001203297">
    <property type="component" value="Unassembled WGS sequence"/>
</dbReference>
<proteinExistence type="inferred from homology"/>
<evidence type="ECO:0000256" key="6">
    <source>
        <dbReference type="ARBA" id="ARBA00022982"/>
    </source>
</evidence>
<keyword evidence="10" id="KW-1185">Reference proteome</keyword>
<name>A0AAD4MD84_9AGAM</name>
<dbReference type="GO" id="GO:0005743">
    <property type="term" value="C:mitochondrial inner membrane"/>
    <property type="evidence" value="ECO:0007669"/>
    <property type="project" value="UniProtKB-SubCell"/>
</dbReference>
<dbReference type="GO" id="GO:0022904">
    <property type="term" value="P:respiratory electron transport chain"/>
    <property type="evidence" value="ECO:0007669"/>
    <property type="project" value="InterPro"/>
</dbReference>
<sequence length="130" mass="14421">MLRFTRPLLQVSKLSTGIYGLAVHPNPLPELTKTYESTLAALSSIPGHAAYRQGTEALTLRKLKIVQNANGDIAEVEKQLDEGQIEQLIAIAKDELNLVGKMVEWKAWEALEEKPEPGQWEYFGKTSTAS</sequence>
<accession>A0AAD4MD84</accession>